<dbReference type="PANTHER" id="PTHR43841">
    <property type="entry name" value="3-HYDROXYACYL-THIOESTER DEHYDRATASE HTDX-RELATED"/>
    <property type="match status" value="1"/>
</dbReference>
<dbReference type="SUPFAM" id="SSF54637">
    <property type="entry name" value="Thioesterase/thiol ester dehydrase-isomerase"/>
    <property type="match status" value="1"/>
</dbReference>
<dbReference type="AlphaFoldDB" id="A0A4Y3K9D1"/>
<dbReference type="GO" id="GO:0004312">
    <property type="term" value="F:fatty acid synthase activity"/>
    <property type="evidence" value="ECO:0007669"/>
    <property type="project" value="InterPro"/>
</dbReference>
<sequence>MTLVDLPAVPGLGGLYARGAASTGRLALARRTGSAPVELPATAYRVRGVRASLDHLAAYQRLVGEEASDTLPPGLVHVLGFPLAIALMARTDFPLPMLGMVHLANLVEQRRAIGYDETLDVTASADRLRPHRTGTQVDLVVEAAVDDEVVWRGVSTYLAKGVHLPSDERASDDERAPFEPPLPTGQWQLAADTGRRYAAVSGDRNPIHLSPLTAKAFGFPRTIAHGMYTAARLLADAGRGRGDAFVWSVDFVKPVLLPATVATSVRHRPGGGFDLAAWHPRSGKPHALASVAPPPLTPPNRRPDRPSAAWSTAPPPATPPLLRLSATRPGATPGSSTIQPRSRSTIRRAGRPTIQPRPRRCSGYP</sequence>
<proteinExistence type="inferred from homology"/>
<dbReference type="EMBL" id="BJLP01000004">
    <property type="protein sequence ID" value="GEA80004.1"/>
    <property type="molecule type" value="Genomic_DNA"/>
</dbReference>
<dbReference type="InterPro" id="IPR029069">
    <property type="entry name" value="HotDog_dom_sf"/>
</dbReference>
<comment type="caution">
    <text evidence="4">The sequence shown here is derived from an EMBL/GenBank/DDBJ whole genome shotgun (WGS) entry which is preliminary data.</text>
</comment>
<evidence type="ECO:0000256" key="2">
    <source>
        <dbReference type="SAM" id="MobiDB-lite"/>
    </source>
</evidence>
<dbReference type="GO" id="GO:0005835">
    <property type="term" value="C:fatty acid synthase complex"/>
    <property type="evidence" value="ECO:0007669"/>
    <property type="project" value="InterPro"/>
</dbReference>
<dbReference type="RefSeq" id="WP_141318373.1">
    <property type="nucleotide sequence ID" value="NZ_BJLP01000004.1"/>
</dbReference>
<dbReference type="PRINTS" id="PR01483">
    <property type="entry name" value="FASYNTHASE"/>
</dbReference>
<evidence type="ECO:0000313" key="4">
    <source>
        <dbReference type="EMBL" id="GEA80004.1"/>
    </source>
</evidence>
<accession>A0A4Y3K9D1</accession>
<dbReference type="PANTHER" id="PTHR43841:SF1">
    <property type="entry name" value="3-HYDROXYACYL-THIOESTER DEHYDRATASE X"/>
    <property type="match status" value="1"/>
</dbReference>
<comment type="similarity">
    <text evidence="1">Belongs to the enoyl-CoA hydratase/isomerase family.</text>
</comment>
<evidence type="ECO:0000256" key="1">
    <source>
        <dbReference type="ARBA" id="ARBA00005254"/>
    </source>
</evidence>
<dbReference type="InterPro" id="IPR003965">
    <property type="entry name" value="Fatty_acid_synthase"/>
</dbReference>
<reference evidence="4 5" key="1">
    <citation type="submission" date="2019-06" db="EMBL/GenBank/DDBJ databases">
        <title>Whole genome shotgun sequence of Cellulomonas uda NBRC 3747.</title>
        <authorList>
            <person name="Hosoyama A."/>
            <person name="Uohara A."/>
            <person name="Ohji S."/>
            <person name="Ichikawa N."/>
        </authorList>
    </citation>
    <scope>NUCLEOTIDE SEQUENCE [LARGE SCALE GENOMIC DNA]</scope>
    <source>
        <strain evidence="4 5">NBRC 3747</strain>
    </source>
</reference>
<dbReference type="Proteomes" id="UP000315842">
    <property type="component" value="Unassembled WGS sequence"/>
</dbReference>
<evidence type="ECO:0000259" key="3">
    <source>
        <dbReference type="Pfam" id="PF01575"/>
    </source>
</evidence>
<feature type="domain" description="MaoC-like" evidence="3">
    <location>
        <begin position="187"/>
        <end position="267"/>
    </location>
</feature>
<name>A0A4Y3K9D1_CELUD</name>
<evidence type="ECO:0000313" key="5">
    <source>
        <dbReference type="Proteomes" id="UP000315842"/>
    </source>
</evidence>
<dbReference type="Pfam" id="PF01575">
    <property type="entry name" value="MaoC_dehydratas"/>
    <property type="match status" value="1"/>
</dbReference>
<protein>
    <recommendedName>
        <fullName evidence="3">MaoC-like domain-containing protein</fullName>
    </recommendedName>
</protein>
<organism evidence="4 5">
    <name type="scientific">Cellulomonas uda</name>
    <dbReference type="NCBI Taxonomy" id="1714"/>
    <lineage>
        <taxon>Bacteria</taxon>
        <taxon>Bacillati</taxon>
        <taxon>Actinomycetota</taxon>
        <taxon>Actinomycetes</taxon>
        <taxon>Micrococcales</taxon>
        <taxon>Cellulomonadaceae</taxon>
        <taxon>Cellulomonas</taxon>
    </lineage>
</organism>
<dbReference type="InterPro" id="IPR002539">
    <property type="entry name" value="MaoC-like_dom"/>
</dbReference>
<dbReference type="GO" id="GO:0006633">
    <property type="term" value="P:fatty acid biosynthetic process"/>
    <property type="evidence" value="ECO:0007669"/>
    <property type="project" value="InterPro"/>
</dbReference>
<dbReference type="Gene3D" id="3.10.129.10">
    <property type="entry name" value="Hotdog Thioesterase"/>
    <property type="match status" value="1"/>
</dbReference>
<gene>
    <name evidence="4" type="ORF">CUD01_04480</name>
</gene>
<feature type="region of interest" description="Disordered" evidence="2">
    <location>
        <begin position="284"/>
        <end position="365"/>
    </location>
</feature>
<feature type="compositionally biased region" description="Polar residues" evidence="2">
    <location>
        <begin position="333"/>
        <end position="343"/>
    </location>
</feature>
<keyword evidence="5" id="KW-1185">Reference proteome</keyword>